<feature type="transmembrane region" description="Helical" evidence="1">
    <location>
        <begin position="151"/>
        <end position="170"/>
    </location>
</feature>
<evidence type="ECO:0000313" key="3">
    <source>
        <dbReference type="EMBL" id="KEP68219.1"/>
    </source>
</evidence>
<name>A0A074T936_9RHOB</name>
<keyword evidence="1" id="KW-1133">Transmembrane helix</keyword>
<feature type="transmembrane region" description="Helical" evidence="1">
    <location>
        <begin position="62"/>
        <end position="83"/>
    </location>
</feature>
<evidence type="ECO:0000259" key="2">
    <source>
        <dbReference type="Pfam" id="PF01569"/>
    </source>
</evidence>
<dbReference type="EMBL" id="JHEH01000041">
    <property type="protein sequence ID" value="KEP68219.1"/>
    <property type="molecule type" value="Genomic_DNA"/>
</dbReference>
<dbReference type="AlphaFoldDB" id="A0A074T936"/>
<keyword evidence="4" id="KW-1185">Reference proteome</keyword>
<dbReference type="InterPro" id="IPR036938">
    <property type="entry name" value="PAP2/HPO_sf"/>
</dbReference>
<proteinExistence type="predicted"/>
<dbReference type="STRING" id="1185766.SAMN05216224_1195"/>
<dbReference type="Proteomes" id="UP000027725">
    <property type="component" value="Unassembled WGS sequence"/>
</dbReference>
<feature type="transmembrane region" description="Helical" evidence="1">
    <location>
        <begin position="95"/>
        <end position="114"/>
    </location>
</feature>
<gene>
    <name evidence="3" type="ORF">DL1_14405</name>
</gene>
<dbReference type="SUPFAM" id="SSF48317">
    <property type="entry name" value="Acid phosphatase/Vanadium-dependent haloperoxidase"/>
    <property type="match status" value="1"/>
</dbReference>
<keyword evidence="1" id="KW-0812">Transmembrane</keyword>
<organism evidence="3 4">
    <name type="scientific">Thioclava dalianensis</name>
    <dbReference type="NCBI Taxonomy" id="1185766"/>
    <lineage>
        <taxon>Bacteria</taxon>
        <taxon>Pseudomonadati</taxon>
        <taxon>Pseudomonadota</taxon>
        <taxon>Alphaproteobacteria</taxon>
        <taxon>Rhodobacterales</taxon>
        <taxon>Paracoccaceae</taxon>
        <taxon>Thioclava</taxon>
    </lineage>
</organism>
<dbReference type="eggNOG" id="COG0671">
    <property type="taxonomic scope" value="Bacteria"/>
</dbReference>
<comment type="caution">
    <text evidence="3">The sequence shown here is derived from an EMBL/GenBank/DDBJ whole genome shotgun (WGS) entry which is preliminary data.</text>
</comment>
<feature type="domain" description="Phosphatidic acid phosphatase type 2/haloperoxidase" evidence="2">
    <location>
        <begin position="108"/>
        <end position="228"/>
    </location>
</feature>
<sequence length="247" mass="27695">MFEPKSDFARLGWALLVAWIVAFVLFRAMPGIDLGVTSLFYRGDSGFSVITNPLWEWLRQRLWDLEILLFVVALVCWPLSLYLRRAVLRVTRRAWGFVLGVFFFGPILIVSGFLKAHSGRARPANVDLFGGDHLFTPAGTFAHQCTRNCSFVSGEVASVTVLSLVIWLAADAIRDRLPHWGLIYLRVVAIFLSLFIVVQRIATGRHFLSDTVFAALVSLSVAWLLWGLIFGGWTGRLRAAVANLRQS</sequence>
<dbReference type="RefSeq" id="WP_051693680.1">
    <property type="nucleotide sequence ID" value="NZ_FOVB01000019.1"/>
</dbReference>
<keyword evidence="1" id="KW-0472">Membrane</keyword>
<dbReference type="InterPro" id="IPR000326">
    <property type="entry name" value="PAP2/HPO"/>
</dbReference>
<dbReference type="Pfam" id="PF01569">
    <property type="entry name" value="PAP2"/>
    <property type="match status" value="1"/>
</dbReference>
<protein>
    <recommendedName>
        <fullName evidence="2">Phosphatidic acid phosphatase type 2/haloperoxidase domain-containing protein</fullName>
    </recommendedName>
</protein>
<dbReference type="OrthoDB" id="9813524at2"/>
<feature type="transmembrane region" description="Helical" evidence="1">
    <location>
        <begin position="182"/>
        <end position="201"/>
    </location>
</feature>
<evidence type="ECO:0000256" key="1">
    <source>
        <dbReference type="SAM" id="Phobius"/>
    </source>
</evidence>
<evidence type="ECO:0000313" key="4">
    <source>
        <dbReference type="Proteomes" id="UP000027725"/>
    </source>
</evidence>
<feature type="transmembrane region" description="Helical" evidence="1">
    <location>
        <begin position="12"/>
        <end position="32"/>
    </location>
</feature>
<accession>A0A074T936</accession>
<reference evidence="3 4" key="1">
    <citation type="submission" date="2014-03" db="EMBL/GenBank/DDBJ databases">
        <title>The draft genome sequence of Thioclava dalianensis DLFJ1-1.</title>
        <authorList>
            <person name="Lai Q."/>
            <person name="Shao Z."/>
        </authorList>
    </citation>
    <scope>NUCLEOTIDE SEQUENCE [LARGE SCALE GENOMIC DNA]</scope>
    <source>
        <strain evidence="3 4">DLFJ1-1</strain>
    </source>
</reference>
<feature type="transmembrane region" description="Helical" evidence="1">
    <location>
        <begin position="213"/>
        <end position="235"/>
    </location>
</feature>